<dbReference type="AlphaFoldDB" id="A0A0S8JZT4"/>
<feature type="domain" description="Methyltransferase" evidence="1">
    <location>
        <begin position="33"/>
        <end position="82"/>
    </location>
</feature>
<dbReference type="EMBL" id="LJVE01000068">
    <property type="protein sequence ID" value="KPL14078.1"/>
    <property type="molecule type" value="Genomic_DNA"/>
</dbReference>
<evidence type="ECO:0000259" key="1">
    <source>
        <dbReference type="Pfam" id="PF13847"/>
    </source>
</evidence>
<dbReference type="InterPro" id="IPR029063">
    <property type="entry name" value="SAM-dependent_MTases_sf"/>
</dbReference>
<dbReference type="Pfam" id="PF13847">
    <property type="entry name" value="Methyltransf_31"/>
    <property type="match status" value="1"/>
</dbReference>
<evidence type="ECO:0000313" key="3">
    <source>
        <dbReference type="Proteomes" id="UP000050975"/>
    </source>
</evidence>
<protein>
    <recommendedName>
        <fullName evidence="1">Methyltransferase domain-containing protein</fullName>
    </recommendedName>
</protein>
<dbReference type="Gene3D" id="3.40.50.150">
    <property type="entry name" value="Vaccinia Virus protein VP39"/>
    <property type="match status" value="1"/>
</dbReference>
<dbReference type="Proteomes" id="UP000050975">
    <property type="component" value="Unassembled WGS sequence"/>
</dbReference>
<sequence>MSDLGFKLMVFIYWVVDLFYSPEKRLEALKIRPGVALLDYGCGPGRYLKGFCSAVGKNGKVYAADIHELALHYSKKRMEKHG</sequence>
<reference evidence="2 3" key="1">
    <citation type="journal article" date="2015" name="Microbiome">
        <title>Genomic resolution of linkages in carbon, nitrogen, and sulfur cycling among widespread estuary sediment bacteria.</title>
        <authorList>
            <person name="Baker B.J."/>
            <person name="Lazar C.S."/>
            <person name="Teske A.P."/>
            <person name="Dick G.J."/>
        </authorList>
    </citation>
    <scope>NUCLEOTIDE SEQUENCE [LARGE SCALE GENOMIC DNA]</scope>
    <source>
        <strain evidence="2">SM1_77</strain>
    </source>
</reference>
<feature type="non-terminal residue" evidence="2">
    <location>
        <position position="82"/>
    </location>
</feature>
<name>A0A0S8JZT4_UNCW3</name>
<organism evidence="2 3">
    <name type="scientific">candidate division WOR_3 bacterium SM1_77</name>
    <dbReference type="NCBI Taxonomy" id="1703778"/>
    <lineage>
        <taxon>Bacteria</taxon>
        <taxon>Bacteria division WOR-3</taxon>
    </lineage>
</organism>
<gene>
    <name evidence="2" type="ORF">AMJ74_04100</name>
</gene>
<dbReference type="SUPFAM" id="SSF53335">
    <property type="entry name" value="S-adenosyl-L-methionine-dependent methyltransferases"/>
    <property type="match status" value="1"/>
</dbReference>
<dbReference type="InterPro" id="IPR025714">
    <property type="entry name" value="Methyltranfer_dom"/>
</dbReference>
<proteinExistence type="predicted"/>
<accession>A0A0S8JZT4</accession>
<comment type="caution">
    <text evidence="2">The sequence shown here is derived from an EMBL/GenBank/DDBJ whole genome shotgun (WGS) entry which is preliminary data.</text>
</comment>
<evidence type="ECO:0000313" key="2">
    <source>
        <dbReference type="EMBL" id="KPL14078.1"/>
    </source>
</evidence>